<evidence type="ECO:0000256" key="11">
    <source>
        <dbReference type="ARBA" id="ARBA00023204"/>
    </source>
</evidence>
<dbReference type="InterPro" id="IPR027421">
    <property type="entry name" value="DNA_pol_lamdba_lyase_dom_sf"/>
</dbReference>
<evidence type="ECO:0000256" key="1">
    <source>
        <dbReference type="ARBA" id="ARBA00004123"/>
    </source>
</evidence>
<keyword evidence="13 16" id="KW-0539">Nucleus</keyword>
<dbReference type="GO" id="GO:0016829">
    <property type="term" value="F:lyase activity"/>
    <property type="evidence" value="ECO:0007669"/>
    <property type="project" value="UniProtKB-KW"/>
</dbReference>
<dbReference type="GO" id="GO:0003887">
    <property type="term" value="F:DNA-directed DNA polymerase activity"/>
    <property type="evidence" value="ECO:0007669"/>
    <property type="project" value="UniProtKB-UniRule"/>
</dbReference>
<dbReference type="InterPro" id="IPR018944">
    <property type="entry name" value="DNA_pol_lambd_fingers_domain"/>
</dbReference>
<keyword evidence="8 16" id="KW-0227">DNA damage</keyword>
<comment type="similarity">
    <text evidence="2 16">Belongs to the DNA polymerase type-X family.</text>
</comment>
<dbReference type="SUPFAM" id="SSF81585">
    <property type="entry name" value="PsbU/PolX domain-like"/>
    <property type="match status" value="1"/>
</dbReference>
<comment type="function">
    <text evidence="16">DNA polymerase that functions in several pathways of DNA repair. Involved in base excision repair (BER) responsible for repair of lesions that give rise to abasic (AP) sites in DNA. Also contributes to DNA double-strand break repair by non-homologous end joining and homologous recombination. Has both template-dependent and template-independent (terminal transferase) DNA polymerase activities. Has also a 5'-deoxyribose-5-phosphate lyase (dRP lyase) activity.</text>
</comment>
<evidence type="ECO:0000259" key="18">
    <source>
        <dbReference type="SMART" id="SM00483"/>
    </source>
</evidence>
<proteinExistence type="inferred from homology"/>
<accession>W4GGX8</accession>
<evidence type="ECO:0000256" key="3">
    <source>
        <dbReference type="ARBA" id="ARBA00022634"/>
    </source>
</evidence>
<dbReference type="OrthoDB" id="205514at2759"/>
<evidence type="ECO:0000256" key="17">
    <source>
        <dbReference type="SAM" id="MobiDB-lite"/>
    </source>
</evidence>
<dbReference type="Pfam" id="PF14792">
    <property type="entry name" value="DNA_pol_B_palm"/>
    <property type="match status" value="1"/>
</dbReference>
<evidence type="ECO:0000256" key="16">
    <source>
        <dbReference type="RuleBase" id="RU366014"/>
    </source>
</evidence>
<evidence type="ECO:0000256" key="6">
    <source>
        <dbReference type="ARBA" id="ARBA00022705"/>
    </source>
</evidence>
<dbReference type="Gene3D" id="3.30.460.10">
    <property type="entry name" value="Beta Polymerase, domain 2"/>
    <property type="match status" value="1"/>
</dbReference>
<keyword evidence="7" id="KW-0479">Metal-binding</keyword>
<sequence length="644" mass="71980">MAAGHPSDPPLHAAILSGSRNRAPRGEGSSGDVNRRRFSLGLPRVTLSIGQLQNDGHRVVAVEFALIVIMLSNTKKRRFFDRVDEIYTLPKRQSLEPPPPIAQATTSTAQTDVSTPSLLHHDDAVYFVAVGSDMTRTRLDIWKAQLRKLGVHVDEQFRPGATTIAVASTTLTRDRLATVCPGIDSVRRLVPPTWVIQLLQTKQVPLQCEWHGDDEKEAAAAPPSSLPPPPPPLAATGDQSPPESEFHECSSTPTATFRETERSQEDDDDDWAARREKFYATNPAMRAVHAEEAANPLKINMDAFVCTTSSVLKSNVNAHLTGPFEQLVEYLHVENDEWRENSYKRICSILKQLPNRVTSAHSLQPQHGLNSTGIAKIREILETGTLRKLEAKRSDPRLQVLLQFSNIWGVGPATATNLYRAGYRTLDDLRAKQDEVLTHNQRIGLKHYDDFLAKIPRSEVQEIESVVKQHVHSLLPRAVAITCGSYRRGKSQSGDVDVLISDPTQDDCNIMPRLLADLHAIGFLTDDLTTVEEHKIGGSDSYMGVCRLGEGRRYRRIDIKVYPRNLFGFAQLYFTGSDHFNRSMRAFAKMKGYSLTDKGLYKATRSKGVKKLKQGPNVICRDEKDVFLALQLPYKRPDERNCMA</sequence>
<keyword evidence="10" id="KW-0238">DNA-binding</keyword>
<dbReference type="PRINTS" id="PR00869">
    <property type="entry name" value="DNAPOLX"/>
</dbReference>
<reference evidence="19" key="1">
    <citation type="submission" date="2013-12" db="EMBL/GenBank/DDBJ databases">
        <title>The Genome Sequence of Aphanomyces astaci APO3.</title>
        <authorList>
            <consortium name="The Broad Institute Genomics Platform"/>
            <person name="Russ C."/>
            <person name="Tyler B."/>
            <person name="van West P."/>
            <person name="Dieguez-Uribeondo J."/>
            <person name="Young S.K."/>
            <person name="Zeng Q."/>
            <person name="Gargeya S."/>
            <person name="Fitzgerald M."/>
            <person name="Abouelleil A."/>
            <person name="Alvarado L."/>
            <person name="Chapman S.B."/>
            <person name="Gainer-Dewar J."/>
            <person name="Goldberg J."/>
            <person name="Griggs A."/>
            <person name="Gujja S."/>
            <person name="Hansen M."/>
            <person name="Howarth C."/>
            <person name="Imamovic A."/>
            <person name="Ireland A."/>
            <person name="Larimer J."/>
            <person name="McCowan C."/>
            <person name="Murphy C."/>
            <person name="Pearson M."/>
            <person name="Poon T.W."/>
            <person name="Priest M."/>
            <person name="Roberts A."/>
            <person name="Saif S."/>
            <person name="Shea T."/>
            <person name="Sykes S."/>
            <person name="Wortman J."/>
            <person name="Nusbaum C."/>
            <person name="Birren B."/>
        </authorList>
    </citation>
    <scope>NUCLEOTIDE SEQUENCE [LARGE SCALE GENOMIC DNA]</scope>
    <source>
        <strain evidence="19">APO3</strain>
    </source>
</reference>
<dbReference type="SMART" id="SM00483">
    <property type="entry name" value="POLXc"/>
    <property type="match status" value="1"/>
</dbReference>
<keyword evidence="11 16" id="KW-0234">DNA repair</keyword>
<comment type="subcellular location">
    <subcellularLocation>
        <location evidence="1 16">Nucleus</location>
    </subcellularLocation>
</comment>
<evidence type="ECO:0000256" key="8">
    <source>
        <dbReference type="ARBA" id="ARBA00022763"/>
    </source>
</evidence>
<dbReference type="GO" id="GO:0003677">
    <property type="term" value="F:DNA binding"/>
    <property type="evidence" value="ECO:0007669"/>
    <property type="project" value="UniProtKB-UniRule"/>
</dbReference>
<dbReference type="Gene3D" id="3.30.210.10">
    <property type="entry name" value="DNA polymerase, thumb domain"/>
    <property type="match status" value="1"/>
</dbReference>
<evidence type="ECO:0000256" key="13">
    <source>
        <dbReference type="ARBA" id="ARBA00023242"/>
    </source>
</evidence>
<keyword evidence="12" id="KW-0456">Lyase</keyword>
<dbReference type="SUPFAM" id="SSF81301">
    <property type="entry name" value="Nucleotidyltransferase"/>
    <property type="match status" value="1"/>
</dbReference>
<dbReference type="GO" id="GO:0046872">
    <property type="term" value="F:metal ion binding"/>
    <property type="evidence" value="ECO:0007669"/>
    <property type="project" value="UniProtKB-UniRule"/>
</dbReference>
<name>W4GGX8_APHAT</name>
<dbReference type="PANTHER" id="PTHR11276">
    <property type="entry name" value="DNA POLYMERASE TYPE-X FAMILY MEMBER"/>
    <property type="match status" value="1"/>
</dbReference>
<feature type="compositionally biased region" description="Pro residues" evidence="17">
    <location>
        <begin position="224"/>
        <end position="233"/>
    </location>
</feature>
<feature type="domain" description="DNA-directed DNA polymerase X" evidence="18">
    <location>
        <begin position="315"/>
        <end position="641"/>
    </location>
</feature>
<dbReference type="InterPro" id="IPR002008">
    <property type="entry name" value="DNA_pol_X_beta-like"/>
</dbReference>
<dbReference type="GO" id="GO:0006260">
    <property type="term" value="P:DNA replication"/>
    <property type="evidence" value="ECO:0007669"/>
    <property type="project" value="UniProtKB-KW"/>
</dbReference>
<keyword evidence="4 16" id="KW-0808">Transferase</keyword>
<feature type="region of interest" description="Disordered" evidence="17">
    <location>
        <begin position="214"/>
        <end position="271"/>
    </location>
</feature>
<organism evidence="19">
    <name type="scientific">Aphanomyces astaci</name>
    <name type="common">Crayfish plague agent</name>
    <dbReference type="NCBI Taxonomy" id="112090"/>
    <lineage>
        <taxon>Eukaryota</taxon>
        <taxon>Sar</taxon>
        <taxon>Stramenopiles</taxon>
        <taxon>Oomycota</taxon>
        <taxon>Saprolegniomycetes</taxon>
        <taxon>Saprolegniales</taxon>
        <taxon>Verrucalvaceae</taxon>
        <taxon>Aphanomyces</taxon>
    </lineage>
</organism>
<dbReference type="InterPro" id="IPR028207">
    <property type="entry name" value="DNA_pol_B_palm_palm"/>
</dbReference>
<keyword evidence="3" id="KW-0237">DNA synthesis</keyword>
<dbReference type="EMBL" id="KI913129">
    <property type="protein sequence ID" value="ETV78945.1"/>
    <property type="molecule type" value="Genomic_DNA"/>
</dbReference>
<dbReference type="Pfam" id="PF10391">
    <property type="entry name" value="DNA_pol_lambd_f"/>
    <property type="match status" value="1"/>
</dbReference>
<dbReference type="PANTHER" id="PTHR11276:SF28">
    <property type="entry name" value="DNA POLYMERASE LAMBDA"/>
    <property type="match status" value="1"/>
</dbReference>
<evidence type="ECO:0000256" key="12">
    <source>
        <dbReference type="ARBA" id="ARBA00023239"/>
    </source>
</evidence>
<dbReference type="AlphaFoldDB" id="W4GGX8"/>
<evidence type="ECO:0000256" key="7">
    <source>
        <dbReference type="ARBA" id="ARBA00022723"/>
    </source>
</evidence>
<dbReference type="InterPro" id="IPR019843">
    <property type="entry name" value="DNA_pol-X_BS"/>
</dbReference>
<dbReference type="VEuPathDB" id="FungiDB:H257_07734"/>
<evidence type="ECO:0000313" key="19">
    <source>
        <dbReference type="EMBL" id="ETV78945.1"/>
    </source>
</evidence>
<dbReference type="PROSITE" id="PS00522">
    <property type="entry name" value="DNA_POLYMERASE_X"/>
    <property type="match status" value="1"/>
</dbReference>
<gene>
    <name evidence="19" type="ORF">H257_07734</name>
</gene>
<dbReference type="Gene3D" id="1.10.150.20">
    <property type="entry name" value="5' to 3' exonuclease, C-terminal subdomain"/>
    <property type="match status" value="1"/>
</dbReference>
<dbReference type="GO" id="GO:0006303">
    <property type="term" value="P:double-strand break repair via nonhomologous end joining"/>
    <property type="evidence" value="ECO:0007669"/>
    <property type="project" value="TreeGrafter"/>
</dbReference>
<evidence type="ECO:0000256" key="5">
    <source>
        <dbReference type="ARBA" id="ARBA00022695"/>
    </source>
</evidence>
<dbReference type="STRING" id="112090.W4GGX8"/>
<dbReference type="InterPro" id="IPR043519">
    <property type="entry name" value="NT_sf"/>
</dbReference>
<dbReference type="Gene3D" id="1.10.150.110">
    <property type="entry name" value="DNA polymerase beta, N-terminal domain-like"/>
    <property type="match status" value="1"/>
</dbReference>
<evidence type="ECO:0000256" key="4">
    <source>
        <dbReference type="ARBA" id="ARBA00022679"/>
    </source>
</evidence>
<dbReference type="FunFam" id="1.10.150.20:FF:000010">
    <property type="entry name" value="DNA polymerase lambda"/>
    <property type="match status" value="1"/>
</dbReference>
<feature type="active site" description="Nucleophile; Schiff-base intermediate with DNA; for 5'-dRP lyase activity" evidence="15">
    <location>
        <position position="376"/>
    </location>
</feature>
<dbReference type="Pfam" id="PF14716">
    <property type="entry name" value="HHH_8"/>
    <property type="match status" value="1"/>
</dbReference>
<dbReference type="RefSeq" id="XP_009831664.1">
    <property type="nucleotide sequence ID" value="XM_009833362.1"/>
</dbReference>
<dbReference type="FunFam" id="3.30.210.10:FF:000002">
    <property type="entry name" value="DNA polymerase"/>
    <property type="match status" value="1"/>
</dbReference>
<dbReference type="InterPro" id="IPR002054">
    <property type="entry name" value="DNA-dir_DNA_pol_X"/>
</dbReference>
<dbReference type="GO" id="GO:0005634">
    <property type="term" value="C:nucleus"/>
    <property type="evidence" value="ECO:0007669"/>
    <property type="project" value="UniProtKB-SubCell"/>
</dbReference>
<dbReference type="InterPro" id="IPR037160">
    <property type="entry name" value="DNA_Pol_thumb_sf"/>
</dbReference>
<keyword evidence="5 16" id="KW-0548">Nucleotidyltransferase</keyword>
<dbReference type="GeneID" id="20809730"/>
<evidence type="ECO:0000256" key="2">
    <source>
        <dbReference type="ARBA" id="ARBA00008323"/>
    </source>
</evidence>
<dbReference type="EC" id="2.7.7.7" evidence="16"/>
<keyword evidence="9 16" id="KW-0239">DNA-directed DNA polymerase</keyword>
<evidence type="ECO:0000256" key="15">
    <source>
        <dbReference type="PIRSR" id="PIRSR622312-50"/>
    </source>
</evidence>
<evidence type="ECO:0000256" key="10">
    <source>
        <dbReference type="ARBA" id="ARBA00023125"/>
    </source>
</evidence>
<feature type="region of interest" description="Disordered" evidence="17">
    <location>
        <begin position="1"/>
        <end position="35"/>
    </location>
</feature>
<evidence type="ECO:0000256" key="14">
    <source>
        <dbReference type="ARBA" id="ARBA00049244"/>
    </source>
</evidence>
<dbReference type="SUPFAM" id="SSF47802">
    <property type="entry name" value="DNA polymerase beta, N-terminal domain-like"/>
    <property type="match status" value="1"/>
</dbReference>
<protein>
    <recommendedName>
        <fullName evidence="16">DNA polymerase</fullName>
        <ecNumber evidence="16">2.7.7.7</ecNumber>
    </recommendedName>
</protein>
<dbReference type="Pfam" id="PF14791">
    <property type="entry name" value="DNA_pol_B_thumb"/>
    <property type="match status" value="1"/>
</dbReference>
<dbReference type="CDD" id="cd00141">
    <property type="entry name" value="NT_POLXc"/>
    <property type="match status" value="1"/>
</dbReference>
<comment type="catalytic activity">
    <reaction evidence="14 16">
        <text>DNA(n) + a 2'-deoxyribonucleoside 5'-triphosphate = DNA(n+1) + diphosphate</text>
        <dbReference type="Rhea" id="RHEA:22508"/>
        <dbReference type="Rhea" id="RHEA-COMP:17339"/>
        <dbReference type="Rhea" id="RHEA-COMP:17340"/>
        <dbReference type="ChEBI" id="CHEBI:33019"/>
        <dbReference type="ChEBI" id="CHEBI:61560"/>
        <dbReference type="ChEBI" id="CHEBI:173112"/>
        <dbReference type="EC" id="2.7.7.7"/>
    </reaction>
</comment>
<dbReference type="InterPro" id="IPR010996">
    <property type="entry name" value="HHH_MUS81"/>
</dbReference>
<dbReference type="InterPro" id="IPR029398">
    <property type="entry name" value="PolB_thumb"/>
</dbReference>
<dbReference type="InterPro" id="IPR022312">
    <property type="entry name" value="DNA_pol_X"/>
</dbReference>
<dbReference type="PRINTS" id="PR00870">
    <property type="entry name" value="DNAPOLXBETA"/>
</dbReference>
<keyword evidence="6" id="KW-0235">DNA replication</keyword>
<evidence type="ECO:0000256" key="9">
    <source>
        <dbReference type="ARBA" id="ARBA00022932"/>
    </source>
</evidence>